<dbReference type="InterPro" id="IPR029479">
    <property type="entry name" value="Nitroreductase"/>
</dbReference>
<dbReference type="PANTHER" id="PTHR43673:SF10">
    <property type="entry name" value="NADH DEHYDROGENASE_NAD(P)H NITROREDUCTASE XCC3605-RELATED"/>
    <property type="match status" value="1"/>
</dbReference>
<reference evidence="4" key="1">
    <citation type="journal article" date="2020" name="mSystems">
        <title>Genome- and Community-Level Interaction Insights into Carbon Utilization and Element Cycling Functions of Hydrothermarchaeota in Hydrothermal Sediment.</title>
        <authorList>
            <person name="Zhou Z."/>
            <person name="Liu Y."/>
            <person name="Xu W."/>
            <person name="Pan J."/>
            <person name="Luo Z.H."/>
            <person name="Li M."/>
        </authorList>
    </citation>
    <scope>NUCLEOTIDE SEQUENCE [LARGE SCALE GENOMIC DNA]</scope>
    <source>
        <strain evidence="4">SpSt-82</strain>
    </source>
</reference>
<dbReference type="InterPro" id="IPR000415">
    <property type="entry name" value="Nitroreductase-like"/>
</dbReference>
<dbReference type="PANTHER" id="PTHR43673">
    <property type="entry name" value="NAD(P)H NITROREDUCTASE YDGI-RELATED"/>
    <property type="match status" value="1"/>
</dbReference>
<comment type="caution">
    <text evidence="4">The sequence shown here is derived from an EMBL/GenBank/DDBJ whole genome shotgun (WGS) entry which is preliminary data.</text>
</comment>
<dbReference type="SUPFAM" id="SSF55469">
    <property type="entry name" value="FMN-dependent nitroreductase-like"/>
    <property type="match status" value="1"/>
</dbReference>
<dbReference type="CDD" id="cd02062">
    <property type="entry name" value="Nitro_FMN_reductase"/>
    <property type="match status" value="1"/>
</dbReference>
<feature type="domain" description="Nitroreductase" evidence="3">
    <location>
        <begin position="8"/>
        <end position="144"/>
    </location>
</feature>
<dbReference type="Pfam" id="PF00881">
    <property type="entry name" value="Nitroreductase"/>
    <property type="match status" value="1"/>
</dbReference>
<comment type="similarity">
    <text evidence="1">Belongs to the nitroreductase family.</text>
</comment>
<dbReference type="Gene3D" id="3.40.109.10">
    <property type="entry name" value="NADH Oxidase"/>
    <property type="match status" value="1"/>
</dbReference>
<organism evidence="4">
    <name type="scientific">Candidatus Caldatribacterium saccharofermentans</name>
    <dbReference type="NCBI Taxonomy" id="1454753"/>
    <lineage>
        <taxon>Bacteria</taxon>
        <taxon>Pseudomonadati</taxon>
        <taxon>Atribacterota</taxon>
        <taxon>Atribacteria</taxon>
        <taxon>Atribacterales</taxon>
        <taxon>Candidatus Caldatribacteriaceae</taxon>
        <taxon>Candidatus Caldatribacterium</taxon>
    </lineage>
</organism>
<dbReference type="EMBL" id="DTIY01000028">
    <property type="protein sequence ID" value="HGY39044.1"/>
    <property type="molecule type" value="Genomic_DNA"/>
</dbReference>
<gene>
    <name evidence="4" type="ORF">ENW11_04460</name>
</gene>
<evidence type="ECO:0000259" key="3">
    <source>
        <dbReference type="Pfam" id="PF00881"/>
    </source>
</evidence>
<proteinExistence type="inferred from homology"/>
<name>A0A7V4TH86_9BACT</name>
<evidence type="ECO:0000256" key="1">
    <source>
        <dbReference type="ARBA" id="ARBA00007118"/>
    </source>
</evidence>
<evidence type="ECO:0000256" key="2">
    <source>
        <dbReference type="ARBA" id="ARBA00023002"/>
    </source>
</evidence>
<dbReference type="GO" id="GO:0016491">
    <property type="term" value="F:oxidoreductase activity"/>
    <property type="evidence" value="ECO:0007669"/>
    <property type="project" value="UniProtKB-KW"/>
</dbReference>
<sequence>MQDVIKLIKSRRSIRKYRDQEVPREILEDLVDCGRLAPSGYNRQPWVFVVLTEKELKQKLAELCQWGRFLQEAGAAILIFCEKEAETALEDACAAAENIIIAASAYGLGTCWVNSYRKAHSEAVKQLVRCPEHLELAVILAVGYPEAIPPAPKKKALAEVLRWQTF</sequence>
<accession>A0A7V4TH86</accession>
<protein>
    <submittedName>
        <fullName evidence="4">Nitroreductase family protein</fullName>
    </submittedName>
</protein>
<dbReference type="AlphaFoldDB" id="A0A7V4TH86"/>
<keyword evidence="2" id="KW-0560">Oxidoreductase</keyword>
<evidence type="ECO:0000313" key="4">
    <source>
        <dbReference type="EMBL" id="HGY39044.1"/>
    </source>
</evidence>